<organism evidence="2 3">
    <name type="scientific">Cellulosimicrobium funkei</name>
    <dbReference type="NCBI Taxonomy" id="264251"/>
    <lineage>
        <taxon>Bacteria</taxon>
        <taxon>Bacillati</taxon>
        <taxon>Actinomycetota</taxon>
        <taxon>Actinomycetes</taxon>
        <taxon>Micrococcales</taxon>
        <taxon>Promicromonosporaceae</taxon>
        <taxon>Cellulosimicrobium</taxon>
    </lineage>
</organism>
<proteinExistence type="predicted"/>
<dbReference type="EMBL" id="JNBQ01000029">
    <property type="protein sequence ID" value="KLN33646.1"/>
    <property type="molecule type" value="Genomic_DNA"/>
</dbReference>
<comment type="caution">
    <text evidence="2">The sequence shown here is derived from an EMBL/GenBank/DDBJ whole genome shotgun (WGS) entry which is preliminary data.</text>
</comment>
<evidence type="ECO:0000313" key="3">
    <source>
        <dbReference type="Proteomes" id="UP000035265"/>
    </source>
</evidence>
<dbReference type="STRING" id="264251.FB00_16630"/>
<dbReference type="SUPFAM" id="SSF159894">
    <property type="entry name" value="YgaC/TfoX-N like"/>
    <property type="match status" value="1"/>
</dbReference>
<evidence type="ECO:0000259" key="1">
    <source>
        <dbReference type="Pfam" id="PF04993"/>
    </source>
</evidence>
<dbReference type="PATRIC" id="fig|264251.5.peg.3378"/>
<protein>
    <recommendedName>
        <fullName evidence="1">TfoX N-terminal domain-containing protein</fullName>
    </recommendedName>
</protein>
<dbReference type="InterPro" id="IPR007076">
    <property type="entry name" value="TfoX_N"/>
</dbReference>
<dbReference type="AlphaFoldDB" id="A0A0H2KJG3"/>
<dbReference type="Pfam" id="PF04993">
    <property type="entry name" value="TfoX_N"/>
    <property type="match status" value="1"/>
</dbReference>
<sequence>MVYSEDLAERIRAALGPRAPFDERKMFGGIAFLVNTHMALGVTRDDLMVRVGKDGTDAALGRGGTVMEMGGRAMTGMILVDGAQVADPDELDAWVATAVEHALTEPAKVKKPRKG</sequence>
<gene>
    <name evidence="2" type="ORF">FB00_16630</name>
</gene>
<reference evidence="2 3" key="1">
    <citation type="submission" date="2014-05" db="EMBL/GenBank/DDBJ databases">
        <title>Cellulosimicrobium funkei U11 genome.</title>
        <authorList>
            <person name="Hu C."/>
            <person name="Gong Y."/>
            <person name="Wan W."/>
            <person name="Jiang M."/>
        </authorList>
    </citation>
    <scope>NUCLEOTIDE SEQUENCE [LARGE SCALE GENOMIC DNA]</scope>
    <source>
        <strain evidence="2 3">U11</strain>
    </source>
</reference>
<dbReference type="RefSeq" id="WP_047233955.1">
    <property type="nucleotide sequence ID" value="NZ_JNBQ01000029.1"/>
</dbReference>
<dbReference type="Gene3D" id="3.30.1460.30">
    <property type="entry name" value="YgaC/TfoX-N like chaperone"/>
    <property type="match status" value="1"/>
</dbReference>
<name>A0A0H2KJG3_9MICO</name>
<dbReference type="Proteomes" id="UP000035265">
    <property type="component" value="Unassembled WGS sequence"/>
</dbReference>
<feature type="domain" description="TfoX N-terminal" evidence="1">
    <location>
        <begin position="15"/>
        <end position="102"/>
    </location>
</feature>
<keyword evidence="3" id="KW-1185">Reference proteome</keyword>
<accession>A0A0H2KJG3</accession>
<evidence type="ECO:0000313" key="2">
    <source>
        <dbReference type="EMBL" id="KLN33646.1"/>
    </source>
</evidence>